<dbReference type="Pfam" id="PF08238">
    <property type="entry name" value="Sel1"/>
    <property type="match status" value="7"/>
</dbReference>
<sequence>MGPGMIDEAEESETDDDLEEALLLLSCYIRKIEDVRVDSRRFVFADPRIYHDSTLRYLTERQTMLIQVIIDRYMDKTAIAHLNHATQSEVHLYMGFCYEKGLFGANMCHATAFNHYILSAQLNNPMGTFRVARCYEKGIGKQKNTKKALYFYRCAAKLGHVDSMHIYGATILFGNNICSRKMEAGYFYLSLAAKKASSFYPYALYDFARCYEEGSKIDILPKDPEYAFKNYMKGACLDCPNCQFRVGLCFENGELGQERDVLRAVEWYFKAADLGQSDAQLRISALFLNGYKDVLDKNHELAFRFGIRAAIQEHVVAAYLVSDYYIQGIGIKKSRVLSSWWSLIAEELRANQNIGLPERIKVVVIDNEIDHADFEDGMIGGLIRAQ</sequence>
<protein>
    <recommendedName>
        <fullName evidence="4">TPR repeat-containing protein</fullName>
    </recommendedName>
</protein>
<comment type="caution">
    <text evidence="2">The sequence shown here is derived from an EMBL/GenBank/DDBJ whole genome shotgun (WGS) entry which is preliminary data.</text>
</comment>
<organism evidence="2 3">
    <name type="scientific">Ordospora colligata OC4</name>
    <dbReference type="NCBI Taxonomy" id="1354746"/>
    <lineage>
        <taxon>Eukaryota</taxon>
        <taxon>Fungi</taxon>
        <taxon>Fungi incertae sedis</taxon>
        <taxon>Microsporidia</taxon>
        <taxon>Ordosporidae</taxon>
        <taxon>Ordospora</taxon>
    </lineage>
</organism>
<dbReference type="GeneID" id="26262083"/>
<dbReference type="EMBL" id="JOKQ01000008">
    <property type="protein sequence ID" value="KHN69309.1"/>
    <property type="molecule type" value="Genomic_DNA"/>
</dbReference>
<evidence type="ECO:0000256" key="1">
    <source>
        <dbReference type="ARBA" id="ARBA00022737"/>
    </source>
</evidence>
<dbReference type="InterPro" id="IPR011990">
    <property type="entry name" value="TPR-like_helical_dom_sf"/>
</dbReference>
<dbReference type="OrthoDB" id="272077at2759"/>
<dbReference type="InterPro" id="IPR051726">
    <property type="entry name" value="Chitin_Synth_Reg"/>
</dbReference>
<dbReference type="Gene3D" id="1.25.40.10">
    <property type="entry name" value="Tetratricopeptide repeat domain"/>
    <property type="match status" value="2"/>
</dbReference>
<keyword evidence="3" id="KW-1185">Reference proteome</keyword>
<reference evidence="2 3" key="1">
    <citation type="journal article" date="2014" name="MBio">
        <title>The Ordospora colligata genome; evolution of extreme reduction in microsporidia and host-to-parasite horizontal gene transfer.</title>
        <authorList>
            <person name="Pombert J.-F."/>
            <person name="Haag K.L."/>
            <person name="Beidas S."/>
            <person name="Ebert D."/>
            <person name="Keeling P.J."/>
        </authorList>
    </citation>
    <scope>NUCLEOTIDE SEQUENCE [LARGE SCALE GENOMIC DNA]</scope>
    <source>
        <strain evidence="2 3">OC4</strain>
    </source>
</reference>
<dbReference type="SUPFAM" id="SSF81901">
    <property type="entry name" value="HCP-like"/>
    <property type="match status" value="1"/>
</dbReference>
<dbReference type="RefSeq" id="XP_014563351.1">
    <property type="nucleotide sequence ID" value="XM_014707865.1"/>
</dbReference>
<dbReference type="InParanoid" id="A0A0B2UJC3"/>
<dbReference type="STRING" id="1354746.A0A0B2UJC3"/>
<name>A0A0B2UJC3_9MICR</name>
<proteinExistence type="predicted"/>
<dbReference type="VEuPathDB" id="MicrosporidiaDB:M896_080430"/>
<dbReference type="HOGENOM" id="CLU_000288_126_3_1"/>
<dbReference type="AlphaFoldDB" id="A0A0B2UJC3"/>
<gene>
    <name evidence="2" type="ORF">M896_080430</name>
</gene>
<dbReference type="PANTHER" id="PTHR46430">
    <property type="entry name" value="PROTEIN SKT5-RELATED"/>
    <property type="match status" value="1"/>
</dbReference>
<dbReference type="SMART" id="SM00671">
    <property type="entry name" value="SEL1"/>
    <property type="match status" value="7"/>
</dbReference>
<dbReference type="InterPro" id="IPR006597">
    <property type="entry name" value="Sel1-like"/>
</dbReference>
<evidence type="ECO:0000313" key="3">
    <source>
        <dbReference type="Proteomes" id="UP000031056"/>
    </source>
</evidence>
<evidence type="ECO:0000313" key="2">
    <source>
        <dbReference type="EMBL" id="KHN69309.1"/>
    </source>
</evidence>
<dbReference type="Proteomes" id="UP000031056">
    <property type="component" value="Unassembled WGS sequence"/>
</dbReference>
<evidence type="ECO:0008006" key="4">
    <source>
        <dbReference type="Google" id="ProtNLM"/>
    </source>
</evidence>
<keyword evidence="1" id="KW-0677">Repeat</keyword>
<accession>A0A0B2UJC3</accession>